<evidence type="ECO:0008006" key="3">
    <source>
        <dbReference type="Google" id="ProtNLM"/>
    </source>
</evidence>
<dbReference type="InterPro" id="IPR006597">
    <property type="entry name" value="Sel1-like"/>
</dbReference>
<accession>A0ABP9MM42</accession>
<dbReference type="PANTHER" id="PTHR11102:SF160">
    <property type="entry name" value="ERAD-ASSOCIATED E3 UBIQUITIN-PROTEIN LIGASE COMPONENT HRD3"/>
    <property type="match status" value="1"/>
</dbReference>
<reference evidence="2" key="1">
    <citation type="journal article" date="2019" name="Int. J. Syst. Evol. Microbiol.">
        <title>The Global Catalogue of Microorganisms (GCM) 10K type strain sequencing project: providing services to taxonomists for standard genome sequencing and annotation.</title>
        <authorList>
            <consortium name="The Broad Institute Genomics Platform"/>
            <consortium name="The Broad Institute Genome Sequencing Center for Infectious Disease"/>
            <person name="Wu L."/>
            <person name="Ma J."/>
        </authorList>
    </citation>
    <scope>NUCLEOTIDE SEQUENCE [LARGE SCALE GENOMIC DNA]</scope>
    <source>
        <strain evidence="2">JCM 18424</strain>
    </source>
</reference>
<dbReference type="Gene3D" id="1.25.40.10">
    <property type="entry name" value="Tetratricopeptide repeat domain"/>
    <property type="match status" value="1"/>
</dbReference>
<evidence type="ECO:0000313" key="1">
    <source>
        <dbReference type="EMBL" id="GAA5098329.1"/>
    </source>
</evidence>
<dbReference type="Pfam" id="PF08238">
    <property type="entry name" value="Sel1"/>
    <property type="match status" value="7"/>
</dbReference>
<evidence type="ECO:0000313" key="2">
    <source>
        <dbReference type="Proteomes" id="UP001500631"/>
    </source>
</evidence>
<protein>
    <recommendedName>
        <fullName evidence="3">Sel1 repeat family protein</fullName>
    </recommendedName>
</protein>
<dbReference type="Proteomes" id="UP001500631">
    <property type="component" value="Unassembled WGS sequence"/>
</dbReference>
<comment type="caution">
    <text evidence="1">The sequence shown here is derived from an EMBL/GenBank/DDBJ whole genome shotgun (WGS) entry which is preliminary data.</text>
</comment>
<name>A0ABP9MM42_9GAMM</name>
<dbReference type="InterPro" id="IPR011990">
    <property type="entry name" value="TPR-like_helical_dom_sf"/>
</dbReference>
<dbReference type="SUPFAM" id="SSF81901">
    <property type="entry name" value="HCP-like"/>
    <property type="match status" value="1"/>
</dbReference>
<gene>
    <name evidence="1" type="ORF">GCM10023338_10660</name>
</gene>
<dbReference type="InterPro" id="IPR050767">
    <property type="entry name" value="Sel1_AlgK"/>
</dbReference>
<dbReference type="EMBL" id="BAABKE010000003">
    <property type="protein sequence ID" value="GAA5098329.1"/>
    <property type="molecule type" value="Genomic_DNA"/>
</dbReference>
<organism evidence="1 2">
    <name type="scientific">Wohlfahrtiimonas larvae</name>
    <dbReference type="NCBI Taxonomy" id="1157986"/>
    <lineage>
        <taxon>Bacteria</taxon>
        <taxon>Pseudomonadati</taxon>
        <taxon>Pseudomonadota</taxon>
        <taxon>Gammaproteobacteria</taxon>
        <taxon>Cardiobacteriales</taxon>
        <taxon>Ignatzschineriaceae</taxon>
        <taxon>Wohlfahrtiimonas</taxon>
    </lineage>
</organism>
<proteinExistence type="predicted"/>
<dbReference type="PANTHER" id="PTHR11102">
    <property type="entry name" value="SEL-1-LIKE PROTEIN"/>
    <property type="match status" value="1"/>
</dbReference>
<dbReference type="SMART" id="SM00671">
    <property type="entry name" value="SEL1"/>
    <property type="match status" value="7"/>
</dbReference>
<keyword evidence="2" id="KW-1185">Reference proteome</keyword>
<sequence>MYKKMIAIGIMLMNFTIAQNISDELYQKGIDGDIKTQVQIGNIYFEAEDKQNAKIWWKKAALQNDPEAQYLWAKNASYDEYDLSNEFFRKAAAQNYAPAQVETAWLYFYEDTEKDNQKGLQLLNAAVEQNNDQAQAFLGDFYLKGQHGVVKNIDKGLKYLALSAEQNNTYAYYYLGDYYLSLGTDDGNAQALNWFKRITDKNPGFGQASSKLAQMYTLGLGVPKDIEKAKDLLRPVISIYFPDSIYSMGLVYAQSNDLNDQKKALGYLRKACWENIQISCDKVQEILGVQNEK</sequence>